<keyword evidence="7" id="KW-1185">Reference proteome</keyword>
<dbReference type="Gene3D" id="2.40.10.120">
    <property type="match status" value="1"/>
</dbReference>
<dbReference type="SUPFAM" id="SSF50156">
    <property type="entry name" value="PDZ domain-like"/>
    <property type="match status" value="1"/>
</dbReference>
<evidence type="ECO:0000259" key="5">
    <source>
        <dbReference type="PROSITE" id="PS50106"/>
    </source>
</evidence>
<dbReference type="Pfam" id="PF13180">
    <property type="entry name" value="PDZ_2"/>
    <property type="match status" value="1"/>
</dbReference>
<evidence type="ECO:0000313" key="7">
    <source>
        <dbReference type="Proteomes" id="UP000017127"/>
    </source>
</evidence>
<name>U7QJY8_9CYAN</name>
<dbReference type="Pfam" id="PF13365">
    <property type="entry name" value="Trypsin_2"/>
    <property type="match status" value="1"/>
</dbReference>
<dbReference type="SMART" id="SM00228">
    <property type="entry name" value="PDZ"/>
    <property type="match status" value="1"/>
</dbReference>
<proteinExistence type="inferred from homology"/>
<feature type="domain" description="PDZ" evidence="5">
    <location>
        <begin position="292"/>
        <end position="389"/>
    </location>
</feature>
<evidence type="ECO:0000256" key="3">
    <source>
        <dbReference type="ARBA" id="ARBA00022801"/>
    </source>
</evidence>
<evidence type="ECO:0000313" key="6">
    <source>
        <dbReference type="EMBL" id="ERT08284.1"/>
    </source>
</evidence>
<dbReference type="NCBIfam" id="NF041521">
    <property type="entry name" value="HhoA_HhoB_HtrA"/>
    <property type="match status" value="1"/>
</dbReference>
<dbReference type="GO" id="GO:0004252">
    <property type="term" value="F:serine-type endopeptidase activity"/>
    <property type="evidence" value="ECO:0007669"/>
    <property type="project" value="InterPro"/>
</dbReference>
<dbReference type="AlphaFoldDB" id="U7QJY8"/>
<dbReference type="InterPro" id="IPR001478">
    <property type="entry name" value="PDZ"/>
</dbReference>
<feature type="region of interest" description="Disordered" evidence="4">
    <location>
        <begin position="28"/>
        <end position="57"/>
    </location>
</feature>
<dbReference type="PANTHER" id="PTHR22939">
    <property type="entry name" value="SERINE PROTEASE FAMILY S1C HTRA-RELATED"/>
    <property type="match status" value="1"/>
</dbReference>
<dbReference type="InterPro" id="IPR009003">
    <property type="entry name" value="Peptidase_S1_PA"/>
</dbReference>
<keyword evidence="2 6" id="KW-0645">Protease</keyword>
<dbReference type="InterPro" id="IPR048172">
    <property type="entry name" value="HhoA_HhoB_HtrA-like"/>
</dbReference>
<dbReference type="PANTHER" id="PTHR22939:SF129">
    <property type="entry name" value="SERINE PROTEASE HTRA2, MITOCHONDRIAL"/>
    <property type="match status" value="1"/>
</dbReference>
<protein>
    <submittedName>
        <fullName evidence="6">Putative serine protease HhoB</fullName>
    </submittedName>
</protein>
<organism evidence="6 7">
    <name type="scientific">Lyngbya aestuarii BL J</name>
    <dbReference type="NCBI Taxonomy" id="1348334"/>
    <lineage>
        <taxon>Bacteria</taxon>
        <taxon>Bacillati</taxon>
        <taxon>Cyanobacteriota</taxon>
        <taxon>Cyanophyceae</taxon>
        <taxon>Oscillatoriophycideae</taxon>
        <taxon>Oscillatoriales</taxon>
        <taxon>Microcoleaceae</taxon>
        <taxon>Lyngbya</taxon>
    </lineage>
</organism>
<gene>
    <name evidence="6" type="ORF">M595_1735</name>
</gene>
<reference evidence="6 7" key="1">
    <citation type="journal article" date="2013" name="Front. Microbiol.">
        <title>Comparative genomic analyses of the cyanobacterium, Lyngbya aestuarii BL J, a powerful hydrogen producer.</title>
        <authorList>
            <person name="Kothari A."/>
            <person name="Vaughn M."/>
            <person name="Garcia-Pichel F."/>
        </authorList>
    </citation>
    <scope>NUCLEOTIDE SEQUENCE [LARGE SCALE GENOMIC DNA]</scope>
    <source>
        <strain evidence="6 7">BL J</strain>
    </source>
</reference>
<sequence length="405" mass="42813">MLLLTGAGGALLGERWIENQALLSSKESTQEALTQVPIPPKTEKEVDQASSPSWFAQKPSLPLPKTANANFIVSAVEQVGPAVVRINASRRIGRRGLDRFDEQFPEDFFGFGGPRDFPDESPTEQGTGSGFIISSEGHILTNSHVVEDTDTVQVVLKDGRLFEGRVLGTDSVTDVAVIKIDANNLPSVRIGDSEQLAPGEWAIAIGNPLGLDNSVTVGIISATGRSSTDVGVPDKRIGFIQTDAAINPGNSGGPLLNAEGEVVGMNTAIISGAQGLGFAIPIKKAQQIAQQLIATGRAEHAYLGIEMVTLSPEVKRRLNPELTSPIASDEGVLVVNIVPGSPAEQSGLQPGDVIQKIDSQLVRKSEAVQQIVQNQTVGSSLQVEVNRNGQNVTLDVMTGNLPPEF</sequence>
<evidence type="ECO:0000256" key="1">
    <source>
        <dbReference type="ARBA" id="ARBA00010541"/>
    </source>
</evidence>
<dbReference type="PRINTS" id="PR00834">
    <property type="entry name" value="PROTEASES2C"/>
</dbReference>
<keyword evidence="3" id="KW-0378">Hydrolase</keyword>
<dbReference type="SUPFAM" id="SSF50494">
    <property type="entry name" value="Trypsin-like serine proteases"/>
    <property type="match status" value="1"/>
</dbReference>
<dbReference type="InterPro" id="IPR001940">
    <property type="entry name" value="Peptidase_S1C"/>
</dbReference>
<dbReference type="PROSITE" id="PS50106">
    <property type="entry name" value="PDZ"/>
    <property type="match status" value="1"/>
</dbReference>
<comment type="caution">
    <text evidence="6">The sequence shown here is derived from an EMBL/GenBank/DDBJ whole genome shotgun (WGS) entry which is preliminary data.</text>
</comment>
<dbReference type="PATRIC" id="fig|1348334.3.peg.1693"/>
<dbReference type="EMBL" id="AUZM01000012">
    <property type="protein sequence ID" value="ERT08284.1"/>
    <property type="molecule type" value="Genomic_DNA"/>
</dbReference>
<dbReference type="Gene3D" id="2.30.42.10">
    <property type="match status" value="1"/>
</dbReference>
<comment type="similarity">
    <text evidence="1">Belongs to the peptidase S1C family.</text>
</comment>
<dbReference type="GO" id="GO:0006508">
    <property type="term" value="P:proteolysis"/>
    <property type="evidence" value="ECO:0007669"/>
    <property type="project" value="UniProtKB-KW"/>
</dbReference>
<accession>U7QJY8</accession>
<evidence type="ECO:0000256" key="4">
    <source>
        <dbReference type="SAM" id="MobiDB-lite"/>
    </source>
</evidence>
<dbReference type="InterPro" id="IPR036034">
    <property type="entry name" value="PDZ_sf"/>
</dbReference>
<dbReference type="Proteomes" id="UP000017127">
    <property type="component" value="Unassembled WGS sequence"/>
</dbReference>
<evidence type="ECO:0000256" key="2">
    <source>
        <dbReference type="ARBA" id="ARBA00022670"/>
    </source>
</evidence>